<organism evidence="2 3">
    <name type="scientific">Amborella trichopoda</name>
    <dbReference type="NCBI Taxonomy" id="13333"/>
    <lineage>
        <taxon>Eukaryota</taxon>
        <taxon>Viridiplantae</taxon>
        <taxon>Streptophyta</taxon>
        <taxon>Embryophyta</taxon>
        <taxon>Tracheophyta</taxon>
        <taxon>Spermatophyta</taxon>
        <taxon>Magnoliopsida</taxon>
        <taxon>Amborellales</taxon>
        <taxon>Amborellaceae</taxon>
        <taxon>Amborella</taxon>
    </lineage>
</organism>
<feature type="region of interest" description="Disordered" evidence="1">
    <location>
        <begin position="44"/>
        <end position="97"/>
    </location>
</feature>
<dbReference type="HOGENOM" id="CLU_2349565_0_0_1"/>
<name>W1NXP2_AMBTC</name>
<evidence type="ECO:0000313" key="3">
    <source>
        <dbReference type="Proteomes" id="UP000017836"/>
    </source>
</evidence>
<sequence>MAATDNKGGRERERSVAGSLFRERESSERMRELRTVRVLAVGFLERERTGDCRGSKAAEKGGGESKWKERGRREQAKRKGAGPPQSGAEMAERKGEP</sequence>
<dbReference type="EMBL" id="KI394904">
    <property type="protein sequence ID" value="ERN00418.1"/>
    <property type="molecule type" value="Genomic_DNA"/>
</dbReference>
<accession>W1NXP2</accession>
<proteinExistence type="predicted"/>
<feature type="region of interest" description="Disordered" evidence="1">
    <location>
        <begin position="1"/>
        <end position="31"/>
    </location>
</feature>
<evidence type="ECO:0000256" key="1">
    <source>
        <dbReference type="SAM" id="MobiDB-lite"/>
    </source>
</evidence>
<dbReference type="Proteomes" id="UP000017836">
    <property type="component" value="Unassembled WGS sequence"/>
</dbReference>
<feature type="compositionally biased region" description="Basic and acidic residues" evidence="1">
    <location>
        <begin position="7"/>
        <end position="31"/>
    </location>
</feature>
<dbReference type="Gramene" id="ERN00418">
    <property type="protein sequence ID" value="ERN00418"/>
    <property type="gene ID" value="AMTR_s00100p00058060"/>
</dbReference>
<dbReference type="AlphaFoldDB" id="W1NXP2"/>
<evidence type="ECO:0000313" key="2">
    <source>
        <dbReference type="EMBL" id="ERN00418.1"/>
    </source>
</evidence>
<gene>
    <name evidence="2" type="ORF">AMTR_s00100p00058060</name>
</gene>
<keyword evidence="3" id="KW-1185">Reference proteome</keyword>
<feature type="compositionally biased region" description="Basic and acidic residues" evidence="1">
    <location>
        <begin position="44"/>
        <end position="74"/>
    </location>
</feature>
<protein>
    <submittedName>
        <fullName evidence="2">Uncharacterized protein</fullName>
    </submittedName>
</protein>
<reference evidence="3" key="1">
    <citation type="journal article" date="2013" name="Science">
        <title>The Amborella genome and the evolution of flowering plants.</title>
        <authorList>
            <consortium name="Amborella Genome Project"/>
        </authorList>
    </citation>
    <scope>NUCLEOTIDE SEQUENCE [LARGE SCALE GENOMIC DNA]</scope>
</reference>